<feature type="compositionally biased region" description="Polar residues" evidence="1">
    <location>
        <begin position="1"/>
        <end position="10"/>
    </location>
</feature>
<accession>A0ABP4H8S9</accession>
<evidence type="ECO:0000256" key="1">
    <source>
        <dbReference type="SAM" id="MobiDB-lite"/>
    </source>
</evidence>
<evidence type="ECO:0000313" key="3">
    <source>
        <dbReference type="Proteomes" id="UP001500653"/>
    </source>
</evidence>
<dbReference type="EMBL" id="BAAALN010000018">
    <property type="protein sequence ID" value="GAA1250219.1"/>
    <property type="molecule type" value="Genomic_DNA"/>
</dbReference>
<gene>
    <name evidence="2" type="ORF">GCM10009676_41050</name>
</gene>
<reference evidence="3" key="1">
    <citation type="journal article" date="2019" name="Int. J. Syst. Evol. Microbiol.">
        <title>The Global Catalogue of Microorganisms (GCM) 10K type strain sequencing project: providing services to taxonomists for standard genome sequencing and annotation.</title>
        <authorList>
            <consortium name="The Broad Institute Genomics Platform"/>
            <consortium name="The Broad Institute Genome Sequencing Center for Infectious Disease"/>
            <person name="Wu L."/>
            <person name="Ma J."/>
        </authorList>
    </citation>
    <scope>NUCLEOTIDE SEQUENCE [LARGE SCALE GENOMIC DNA]</scope>
    <source>
        <strain evidence="3">JCM 13023</strain>
    </source>
</reference>
<protein>
    <submittedName>
        <fullName evidence="2">Uncharacterized protein</fullName>
    </submittedName>
</protein>
<dbReference type="Proteomes" id="UP001500653">
    <property type="component" value="Unassembled WGS sequence"/>
</dbReference>
<evidence type="ECO:0000313" key="2">
    <source>
        <dbReference type="EMBL" id="GAA1250219.1"/>
    </source>
</evidence>
<keyword evidence="3" id="KW-1185">Reference proteome</keyword>
<feature type="compositionally biased region" description="Gly residues" evidence="1">
    <location>
        <begin position="63"/>
        <end position="74"/>
    </location>
</feature>
<name>A0ABP4H8S9_9PSEU</name>
<organism evidence="2 3">
    <name type="scientific">Prauserella halophila</name>
    <dbReference type="NCBI Taxonomy" id="185641"/>
    <lineage>
        <taxon>Bacteria</taxon>
        <taxon>Bacillati</taxon>
        <taxon>Actinomycetota</taxon>
        <taxon>Actinomycetes</taxon>
        <taxon>Pseudonocardiales</taxon>
        <taxon>Pseudonocardiaceae</taxon>
        <taxon>Prauserella</taxon>
    </lineage>
</organism>
<feature type="region of interest" description="Disordered" evidence="1">
    <location>
        <begin position="63"/>
        <end position="82"/>
    </location>
</feature>
<feature type="compositionally biased region" description="Basic and acidic residues" evidence="1">
    <location>
        <begin position="11"/>
        <end position="25"/>
    </location>
</feature>
<sequence>MAVSEIQQESDSTRSDKSTRPDDGARSGYSAPSGGDALSAGALSNGALSDGALSDGTLSAGALSGGDLPGGDPSGGDDASLSLEPMVGLEWSQAIELPLVSGDAASPADLRKAWVHRGPLSQVLALYRAVQKSDEPVPSPWWLRALSDGRLESREAGFRVEDRVHKLLSRRPGWEFVPWADDGESGYWEFMPSEGTGGNRRTPTTIVNTSRHTGWIDMLPAHAAATPEPAAIDGLAGLRARLGEIEAVR</sequence>
<feature type="region of interest" description="Disordered" evidence="1">
    <location>
        <begin position="1"/>
        <end position="56"/>
    </location>
</feature>
<feature type="compositionally biased region" description="Low complexity" evidence="1">
    <location>
        <begin position="33"/>
        <end position="56"/>
    </location>
</feature>
<comment type="caution">
    <text evidence="2">The sequence shown here is derived from an EMBL/GenBank/DDBJ whole genome shotgun (WGS) entry which is preliminary data.</text>
</comment>
<proteinExistence type="predicted"/>